<dbReference type="RefSeq" id="WP_182806135.1">
    <property type="nucleotide sequence ID" value="NZ_CP060007.1"/>
</dbReference>
<dbReference type="InterPro" id="IPR011990">
    <property type="entry name" value="TPR-like_helical_dom_sf"/>
</dbReference>
<evidence type="ECO:0000313" key="3">
    <source>
        <dbReference type="Proteomes" id="UP000515344"/>
    </source>
</evidence>
<evidence type="ECO:0008006" key="4">
    <source>
        <dbReference type="Google" id="ProtNLM"/>
    </source>
</evidence>
<dbReference type="PANTHER" id="PTHR45588">
    <property type="entry name" value="TPR DOMAIN-CONTAINING PROTEIN"/>
    <property type="match status" value="1"/>
</dbReference>
<organism evidence="2 3">
    <name type="scientific">Lacibacter sediminis</name>
    <dbReference type="NCBI Taxonomy" id="2760713"/>
    <lineage>
        <taxon>Bacteria</taxon>
        <taxon>Pseudomonadati</taxon>
        <taxon>Bacteroidota</taxon>
        <taxon>Chitinophagia</taxon>
        <taxon>Chitinophagales</taxon>
        <taxon>Chitinophagaceae</taxon>
        <taxon>Lacibacter</taxon>
    </lineage>
</organism>
<accession>A0A7G5XLH3</accession>
<keyword evidence="1" id="KW-0732">Signal</keyword>
<sequence>MKFRLLLLALPAFVTALLAVQFTDRYQTTRQIAKLKKYKLENSIRCSPDWEALKDALEEVDIPPIPGAGSYKWKITTTNDSAQFYFNQGINMYYGFHIIEAMASFKKAEKFDATSAMIQWAKALAYGPNINDLGYAASPDALTAVNKALELSVNGTAVEKGLINAQAVRYSADSTQTREHLNQLYADKMQKLYEQFSSSADVAALYADALMLQHPWDLWFSNGKPKEWTPRIRTVLEKLLAVAPLHPGANHYYIHVMEPSPYASLATASADRLGSLTPALSHMVHMPSHIYLRTGNYSKGAAVNEDAVKSYKNVLQLFAPAAGADFLYVIHNLHMQTNHAIMSGNSKYAIESAKQTAASIPADYLLMEGALGNYIQYIYYTNILVDVRYARWDALLAMKQPPTKQVYSNVLYHFGKGMAYAHQQKLPDAKKEYGYLNDLLKDSTLSLPFAPFSPSIDGANVAANLLAGTIALAQKDNKAALEHFSKAVATEEQMVYNEPRDWLLNPKHYLGNAYLQQKDWKKAEEVLLSDLKNNNNNIWAMTGLHLAYLQQAKLKEIAALQQQLKSAIANTDIKINAPVL</sequence>
<evidence type="ECO:0000256" key="1">
    <source>
        <dbReference type="SAM" id="SignalP"/>
    </source>
</evidence>
<dbReference type="KEGG" id="lacs:H4075_09195"/>
<protein>
    <recommendedName>
        <fullName evidence="4">Tetratricopeptide repeat protein</fullName>
    </recommendedName>
</protein>
<evidence type="ECO:0000313" key="2">
    <source>
        <dbReference type="EMBL" id="QNA46326.1"/>
    </source>
</evidence>
<dbReference type="Gene3D" id="1.25.40.10">
    <property type="entry name" value="Tetratricopeptide repeat domain"/>
    <property type="match status" value="1"/>
</dbReference>
<gene>
    <name evidence="2" type="ORF">H4075_09195</name>
</gene>
<keyword evidence="3" id="KW-1185">Reference proteome</keyword>
<proteinExistence type="predicted"/>
<dbReference type="AlphaFoldDB" id="A0A7G5XLH3"/>
<dbReference type="SUPFAM" id="SSF48452">
    <property type="entry name" value="TPR-like"/>
    <property type="match status" value="1"/>
</dbReference>
<reference evidence="3" key="1">
    <citation type="submission" date="2020-08" db="EMBL/GenBank/DDBJ databases">
        <title>Lacibacter sp. S13-6-6 genome sequencing.</title>
        <authorList>
            <person name="Jin L."/>
        </authorList>
    </citation>
    <scope>NUCLEOTIDE SEQUENCE [LARGE SCALE GENOMIC DNA]</scope>
    <source>
        <strain evidence="3">S13-6-6</strain>
    </source>
</reference>
<feature type="signal peptide" evidence="1">
    <location>
        <begin position="1"/>
        <end position="19"/>
    </location>
</feature>
<dbReference type="Proteomes" id="UP000515344">
    <property type="component" value="Chromosome"/>
</dbReference>
<dbReference type="EMBL" id="CP060007">
    <property type="protein sequence ID" value="QNA46326.1"/>
    <property type="molecule type" value="Genomic_DNA"/>
</dbReference>
<feature type="chain" id="PRO_5028823562" description="Tetratricopeptide repeat protein" evidence="1">
    <location>
        <begin position="20"/>
        <end position="580"/>
    </location>
</feature>
<dbReference type="PANTHER" id="PTHR45588:SF1">
    <property type="entry name" value="WW DOMAIN-CONTAINING PROTEIN"/>
    <property type="match status" value="1"/>
</dbReference>
<name>A0A7G5XLH3_9BACT</name>